<comment type="caution">
    <text evidence="5">The sequence shown here is derived from an EMBL/GenBank/DDBJ whole genome shotgun (WGS) entry which is preliminary data.</text>
</comment>
<dbReference type="GO" id="GO:0005737">
    <property type="term" value="C:cytoplasm"/>
    <property type="evidence" value="ECO:0007669"/>
    <property type="project" value="InterPro"/>
</dbReference>
<keyword evidence="6" id="KW-1185">Reference proteome</keyword>
<dbReference type="SUPFAM" id="SSF81321">
    <property type="entry name" value="Family A G protein-coupled receptor-like"/>
    <property type="match status" value="1"/>
</dbReference>
<feature type="compositionally biased region" description="Basic and acidic residues" evidence="3">
    <location>
        <begin position="631"/>
        <end position="649"/>
    </location>
</feature>
<accession>A0AAE1D7A8</accession>
<dbReference type="InterPro" id="IPR007531">
    <property type="entry name" value="Dysbindin"/>
</dbReference>
<reference evidence="5" key="1">
    <citation type="journal article" date="2023" name="G3 (Bethesda)">
        <title>A reference genome for the long-term kleptoplast-retaining sea slug Elysia crispata morphotype clarki.</title>
        <authorList>
            <person name="Eastman K.E."/>
            <person name="Pendleton A.L."/>
            <person name="Shaikh M.A."/>
            <person name="Suttiyut T."/>
            <person name="Ogas R."/>
            <person name="Tomko P."/>
            <person name="Gavelis G."/>
            <person name="Widhalm J.R."/>
            <person name="Wisecaver J.H."/>
        </authorList>
    </citation>
    <scope>NUCLEOTIDE SEQUENCE</scope>
    <source>
        <strain evidence="5">ECLA1</strain>
    </source>
</reference>
<dbReference type="Proteomes" id="UP001283361">
    <property type="component" value="Unassembled WGS sequence"/>
</dbReference>
<dbReference type="CDD" id="cd00637">
    <property type="entry name" value="7tm_classA_rhodopsin-like"/>
    <property type="match status" value="1"/>
</dbReference>
<feature type="region of interest" description="Disordered" evidence="3">
    <location>
        <begin position="616"/>
        <end position="685"/>
    </location>
</feature>
<feature type="transmembrane region" description="Helical" evidence="4">
    <location>
        <begin position="212"/>
        <end position="229"/>
    </location>
</feature>
<feature type="transmembrane region" description="Helical" evidence="4">
    <location>
        <begin position="157"/>
        <end position="174"/>
    </location>
</feature>
<comment type="similarity">
    <text evidence="1">Belongs to the dysbindin family.</text>
</comment>
<dbReference type="EMBL" id="JAWDGP010005047">
    <property type="protein sequence ID" value="KAK3760094.1"/>
    <property type="molecule type" value="Genomic_DNA"/>
</dbReference>
<gene>
    <name evidence="5" type="ORF">RRG08_064764</name>
</gene>
<name>A0AAE1D7A8_9GAST</name>
<feature type="coiled-coil region" evidence="2">
    <location>
        <begin position="424"/>
        <end position="465"/>
    </location>
</feature>
<evidence type="ECO:0008006" key="7">
    <source>
        <dbReference type="Google" id="ProtNLM"/>
    </source>
</evidence>
<keyword evidence="4" id="KW-1133">Transmembrane helix</keyword>
<feature type="transmembrane region" description="Helical" evidence="4">
    <location>
        <begin position="262"/>
        <end position="286"/>
    </location>
</feature>
<sequence length="685" mass="76180">MSPYMKNITLLYTRDKDLDNLINRTIVQYAGLILKIFLNPVLAVGGVSSNLINIAVFLKIGLKEGTTQSFVLLSVTDGLAAISSMTNCICYILVYSIYPGPDGGSRNLHAAYFITIISLPYFLNFSTLITTVIAVVRCCCVVMPLRVKQVMTAGRQLTAILIFACIFCCVQIYATSSGRFVLIFDQRTNSSRLLFIGVNAVLLDAFRNTFCYFTYLVVLMCVVILILALRRAANFQSSASHPGAHQPSDDSKRKNNSRETQVMKTVVFIAVVFIISNIPTALVALLRLNVAGFSRTGRHFSALGDSRGRSTMSVFQKLRGTFQSAQQDIKEGLRALTTLDSQPRLDYLRGVQARDIDLDVGGDLLHNYQKLWNLIQTDTKESALKALDVNKLLAPMSKMWNKQAESIQHLEEEVKAIPTLLTTLNQLQELLDGLRQDFVAAEKGLDMLENMCEEQEHKKRIAEEEGKLALYTIQREKEFEKLKVDLAQRHASKMAKVEFAKRAQLQERADAFTSAFKEDLEFYRTHGRPDRLPTEFPKVSSLSEIEIDQDKQALDSFLGPATESNNMQGAVASDDTYFEDDYITPFAVKEDADFVSEMNHLTAPNTIGALSVETLDEDSGDEAKSGQILKSKAEGLEENESSLKTDEKSANSTETNLTEAHSGADAKGSHEVQQSDSEPGEERIN</sequence>
<evidence type="ECO:0000256" key="1">
    <source>
        <dbReference type="ARBA" id="ARBA00008686"/>
    </source>
</evidence>
<keyword evidence="2" id="KW-0175">Coiled coil</keyword>
<keyword evidence="4" id="KW-0472">Membrane</keyword>
<dbReference type="Gene3D" id="1.20.1070.10">
    <property type="entry name" value="Rhodopsin 7-helix transmembrane proteins"/>
    <property type="match status" value="1"/>
</dbReference>
<evidence type="ECO:0000313" key="5">
    <source>
        <dbReference type="EMBL" id="KAK3760094.1"/>
    </source>
</evidence>
<feature type="transmembrane region" description="Helical" evidence="4">
    <location>
        <begin position="70"/>
        <end position="98"/>
    </location>
</feature>
<dbReference type="PANTHER" id="PTHR16294">
    <property type="entry name" value="DYSTROBREVIN BINDING PROTEIN 1 DYSBINDIN"/>
    <property type="match status" value="1"/>
</dbReference>
<protein>
    <recommendedName>
        <fullName evidence="7">G-protein coupled receptors family 1 profile domain-containing protein</fullName>
    </recommendedName>
</protein>
<dbReference type="AlphaFoldDB" id="A0AAE1D7A8"/>
<organism evidence="5 6">
    <name type="scientific">Elysia crispata</name>
    <name type="common">lettuce slug</name>
    <dbReference type="NCBI Taxonomy" id="231223"/>
    <lineage>
        <taxon>Eukaryota</taxon>
        <taxon>Metazoa</taxon>
        <taxon>Spiralia</taxon>
        <taxon>Lophotrochozoa</taxon>
        <taxon>Mollusca</taxon>
        <taxon>Gastropoda</taxon>
        <taxon>Heterobranchia</taxon>
        <taxon>Euthyneura</taxon>
        <taxon>Panpulmonata</taxon>
        <taxon>Sacoglossa</taxon>
        <taxon>Placobranchoidea</taxon>
        <taxon>Plakobranchidae</taxon>
        <taxon>Elysia</taxon>
    </lineage>
</organism>
<feature type="transmembrane region" description="Helical" evidence="4">
    <location>
        <begin position="110"/>
        <end position="136"/>
    </location>
</feature>
<feature type="transmembrane region" description="Helical" evidence="4">
    <location>
        <begin position="36"/>
        <end position="58"/>
    </location>
</feature>
<proteinExistence type="inferred from homology"/>
<evidence type="ECO:0000256" key="2">
    <source>
        <dbReference type="SAM" id="Coils"/>
    </source>
</evidence>
<evidence type="ECO:0000256" key="4">
    <source>
        <dbReference type="SAM" id="Phobius"/>
    </source>
</evidence>
<keyword evidence="4" id="KW-0812">Transmembrane</keyword>
<dbReference type="PANTHER" id="PTHR16294:SF6">
    <property type="entry name" value="DYNAMIN N-TERMINAL DOMAIN-CONTAINING PROTEIN"/>
    <property type="match status" value="1"/>
</dbReference>
<evidence type="ECO:0000256" key="3">
    <source>
        <dbReference type="SAM" id="MobiDB-lite"/>
    </source>
</evidence>
<evidence type="ECO:0000313" key="6">
    <source>
        <dbReference type="Proteomes" id="UP001283361"/>
    </source>
</evidence>
<feature type="compositionally biased region" description="Polar residues" evidence="3">
    <location>
        <begin position="650"/>
        <end position="659"/>
    </location>
</feature>